<dbReference type="EMBL" id="JBBPBN010000010">
    <property type="protein sequence ID" value="KAK9030039.1"/>
    <property type="molecule type" value="Genomic_DNA"/>
</dbReference>
<keyword evidence="1" id="KW-0472">Membrane</keyword>
<name>A0ABR2SYJ1_9ROSI</name>
<evidence type="ECO:0008006" key="4">
    <source>
        <dbReference type="Google" id="ProtNLM"/>
    </source>
</evidence>
<sequence length="279" mass="30867">MRALLWCQAVKDLKDIADPLCRIEVPPVEPASDQISTPKVSDNGLDQTSNLEVLNGGSDRAVILFNGLSEPSFNGLGNVVLDLEDPCSTEAVDVPSLLAPRRLKCVPSFGLKRLKISRILQIRCEQMIFGVFGAANFNGVGCDGALCVEGGHIRALFSGPVSNYGADFATLFAVKVALEVFLEAKWSEDVVLVMELESQVVLNWLDSPLTRPWKWWGYFEELDILMSRSDNIHFKLVPKGENIIRPAHQHIKSFKVHHFQGLVCSVLVFSGAMVSIWFL</sequence>
<feature type="transmembrane region" description="Helical" evidence="1">
    <location>
        <begin position="259"/>
        <end position="278"/>
    </location>
</feature>
<organism evidence="2 3">
    <name type="scientific">Hibiscus sabdariffa</name>
    <name type="common">roselle</name>
    <dbReference type="NCBI Taxonomy" id="183260"/>
    <lineage>
        <taxon>Eukaryota</taxon>
        <taxon>Viridiplantae</taxon>
        <taxon>Streptophyta</taxon>
        <taxon>Embryophyta</taxon>
        <taxon>Tracheophyta</taxon>
        <taxon>Spermatophyta</taxon>
        <taxon>Magnoliopsida</taxon>
        <taxon>eudicotyledons</taxon>
        <taxon>Gunneridae</taxon>
        <taxon>Pentapetalae</taxon>
        <taxon>rosids</taxon>
        <taxon>malvids</taxon>
        <taxon>Malvales</taxon>
        <taxon>Malvaceae</taxon>
        <taxon>Malvoideae</taxon>
        <taxon>Hibiscus</taxon>
    </lineage>
</organism>
<protein>
    <recommendedName>
        <fullName evidence="4">RNase H type-1 domain-containing protein</fullName>
    </recommendedName>
</protein>
<comment type="caution">
    <text evidence="2">The sequence shown here is derived from an EMBL/GenBank/DDBJ whole genome shotgun (WGS) entry which is preliminary data.</text>
</comment>
<reference evidence="2 3" key="1">
    <citation type="journal article" date="2024" name="G3 (Bethesda)">
        <title>Genome assembly of Hibiscus sabdariffa L. provides insights into metabolisms of medicinal natural products.</title>
        <authorList>
            <person name="Kim T."/>
        </authorList>
    </citation>
    <scope>NUCLEOTIDE SEQUENCE [LARGE SCALE GENOMIC DNA]</scope>
    <source>
        <strain evidence="2">TK-2024</strain>
        <tissue evidence="2">Old leaves</tissue>
    </source>
</reference>
<keyword evidence="1" id="KW-0812">Transmembrane</keyword>
<proteinExistence type="predicted"/>
<gene>
    <name evidence="2" type="ORF">V6N11_031477</name>
</gene>
<evidence type="ECO:0000256" key="1">
    <source>
        <dbReference type="SAM" id="Phobius"/>
    </source>
</evidence>
<accession>A0ABR2SYJ1</accession>
<dbReference type="Proteomes" id="UP001396334">
    <property type="component" value="Unassembled WGS sequence"/>
</dbReference>
<keyword evidence="1" id="KW-1133">Transmembrane helix</keyword>
<evidence type="ECO:0000313" key="2">
    <source>
        <dbReference type="EMBL" id="KAK9030039.1"/>
    </source>
</evidence>
<keyword evidence="3" id="KW-1185">Reference proteome</keyword>
<dbReference type="SUPFAM" id="SSF53098">
    <property type="entry name" value="Ribonuclease H-like"/>
    <property type="match status" value="1"/>
</dbReference>
<evidence type="ECO:0000313" key="3">
    <source>
        <dbReference type="Proteomes" id="UP001396334"/>
    </source>
</evidence>
<dbReference type="InterPro" id="IPR012337">
    <property type="entry name" value="RNaseH-like_sf"/>
</dbReference>